<dbReference type="EMBL" id="BART01034895">
    <property type="protein sequence ID" value="GAH08815.1"/>
    <property type="molecule type" value="Genomic_DNA"/>
</dbReference>
<dbReference type="AlphaFoldDB" id="X1DKJ6"/>
<feature type="non-terminal residue" evidence="1">
    <location>
        <position position="1"/>
    </location>
</feature>
<evidence type="ECO:0000313" key="1">
    <source>
        <dbReference type="EMBL" id="GAH08815.1"/>
    </source>
</evidence>
<accession>X1DKJ6</accession>
<comment type="caution">
    <text evidence="1">The sequence shown here is derived from an EMBL/GenBank/DDBJ whole genome shotgun (WGS) entry which is preliminary data.</text>
</comment>
<sequence length="58" mass="6176">GIKSISMFEVKDGKLEAALERVNEVLAAYSEIEGVNSTLVTMATLAEALDLIGLKPPE</sequence>
<gene>
    <name evidence="1" type="ORF">S01H4_59485</name>
</gene>
<organism evidence="1">
    <name type="scientific">marine sediment metagenome</name>
    <dbReference type="NCBI Taxonomy" id="412755"/>
    <lineage>
        <taxon>unclassified sequences</taxon>
        <taxon>metagenomes</taxon>
        <taxon>ecological metagenomes</taxon>
    </lineage>
</organism>
<reference evidence="1" key="1">
    <citation type="journal article" date="2014" name="Front. Microbiol.">
        <title>High frequency of phylogenetically diverse reductive dehalogenase-homologous genes in deep subseafloor sedimentary metagenomes.</title>
        <authorList>
            <person name="Kawai M."/>
            <person name="Futagami T."/>
            <person name="Toyoda A."/>
            <person name="Takaki Y."/>
            <person name="Nishi S."/>
            <person name="Hori S."/>
            <person name="Arai W."/>
            <person name="Tsubouchi T."/>
            <person name="Morono Y."/>
            <person name="Uchiyama I."/>
            <person name="Ito T."/>
            <person name="Fujiyama A."/>
            <person name="Inagaki F."/>
            <person name="Takami H."/>
        </authorList>
    </citation>
    <scope>NUCLEOTIDE SEQUENCE</scope>
    <source>
        <strain evidence="1">Expedition CK06-06</strain>
    </source>
</reference>
<name>X1DKJ6_9ZZZZ</name>
<proteinExistence type="predicted"/>
<protein>
    <submittedName>
        <fullName evidence="1">Uncharacterized protein</fullName>
    </submittedName>
</protein>